<dbReference type="InterPro" id="IPR025957">
    <property type="entry name" value="Cys_rich_KTR"/>
</dbReference>
<proteinExistence type="predicted"/>
<dbReference type="Proteomes" id="UP000473648">
    <property type="component" value="Unassembled WGS sequence"/>
</dbReference>
<protein>
    <submittedName>
        <fullName evidence="1">Conjugal transfer protein</fullName>
    </submittedName>
</protein>
<reference evidence="1" key="1">
    <citation type="journal article" date="2020" name="Appl. Environ. Microbiol.">
        <title>Medium-Chain Fatty Acid Synthesis by 'Candidatus Weimeria bifida' gen. nov., sp. nov., and 'Candidatus Pseudoramibacter fermentans' sp. nov.</title>
        <authorList>
            <person name="Scarborough M.J."/>
            <person name="Myers K.S."/>
            <person name="Donohue T.J."/>
            <person name="Noguera D.R."/>
        </authorList>
    </citation>
    <scope>NUCLEOTIDE SEQUENCE</scope>
    <source>
        <strain evidence="1">EUB1.1</strain>
    </source>
</reference>
<evidence type="ECO:0000313" key="2">
    <source>
        <dbReference type="Proteomes" id="UP000473648"/>
    </source>
</evidence>
<evidence type="ECO:0000313" key="1">
    <source>
        <dbReference type="EMBL" id="MQM72327.1"/>
    </source>
</evidence>
<dbReference type="AlphaFoldDB" id="A0A6L5GQ43"/>
<accession>A0A6L5GQ43</accession>
<name>A0A6L5GQ43_9FIRM</name>
<comment type="caution">
    <text evidence="1">The sequence shown here is derived from an EMBL/GenBank/DDBJ whole genome shotgun (WGS) entry which is preliminary data.</text>
</comment>
<organism evidence="1 2">
    <name type="scientific">Candidatus Pseudoramibacter fermentans</name>
    <dbReference type="NCBI Taxonomy" id="2594427"/>
    <lineage>
        <taxon>Bacteria</taxon>
        <taxon>Bacillati</taxon>
        <taxon>Bacillota</taxon>
        <taxon>Clostridia</taxon>
        <taxon>Eubacteriales</taxon>
        <taxon>Eubacteriaceae</taxon>
        <taxon>Pseudoramibacter</taxon>
    </lineage>
</organism>
<dbReference type="EMBL" id="VOGB01000004">
    <property type="protein sequence ID" value="MQM72327.1"/>
    <property type="molecule type" value="Genomic_DNA"/>
</dbReference>
<keyword evidence="2" id="KW-1185">Reference proteome</keyword>
<sequence length="68" mass="8029">MPDKHIRKKWVYCPHCGQKTRVQLREDTVLTHFPLFCPKCKKESLIDAKNFQVVQIVEMPDAKTQCEL</sequence>
<dbReference type="Pfam" id="PF14205">
    <property type="entry name" value="Cys_rich_KTR"/>
    <property type="match status" value="1"/>
</dbReference>
<gene>
    <name evidence="1" type="ORF">FRC53_02620</name>
</gene>